<dbReference type="InterPro" id="IPR013610">
    <property type="entry name" value="ArdC_N"/>
</dbReference>
<feature type="compositionally biased region" description="Basic and acidic residues" evidence="1">
    <location>
        <begin position="1326"/>
        <end position="1347"/>
    </location>
</feature>
<dbReference type="CDD" id="cd01029">
    <property type="entry name" value="TOPRIM_primases"/>
    <property type="match status" value="1"/>
</dbReference>
<dbReference type="InterPro" id="IPR034154">
    <property type="entry name" value="TOPRIM_DnaG/twinkle"/>
</dbReference>
<feature type="domain" description="DUF5710" evidence="5">
    <location>
        <begin position="669"/>
        <end position="701"/>
    </location>
</feature>
<organism evidence="6 7">
    <name type="scientific">Acinetobacter bereziniae</name>
    <name type="common">Acinetobacter genomosp. 10</name>
    <dbReference type="NCBI Taxonomy" id="106648"/>
    <lineage>
        <taxon>Bacteria</taxon>
        <taxon>Pseudomonadati</taxon>
        <taxon>Pseudomonadota</taxon>
        <taxon>Gammaproteobacteria</taxon>
        <taxon>Moraxellales</taxon>
        <taxon>Moraxellaceae</taxon>
        <taxon>Acinetobacter</taxon>
    </lineage>
</organism>
<feature type="domain" description="N-terminal" evidence="2">
    <location>
        <begin position="4"/>
        <end position="111"/>
    </location>
</feature>
<evidence type="ECO:0000259" key="4">
    <source>
        <dbReference type="Pfam" id="PF18818"/>
    </source>
</evidence>
<dbReference type="Proteomes" id="UP000490535">
    <property type="component" value="Unassembled WGS sequence"/>
</dbReference>
<name>A0A833PI20_ACIBZ</name>
<dbReference type="EMBL" id="WNDP01000003">
    <property type="protein sequence ID" value="KAF1028145.1"/>
    <property type="molecule type" value="Genomic_DNA"/>
</dbReference>
<evidence type="ECO:0000256" key="1">
    <source>
        <dbReference type="SAM" id="MobiDB-lite"/>
    </source>
</evidence>
<dbReference type="GO" id="GO:0003697">
    <property type="term" value="F:single-stranded DNA binding"/>
    <property type="evidence" value="ECO:0007669"/>
    <property type="project" value="InterPro"/>
</dbReference>
<feature type="domain" description="Toprim" evidence="3">
    <location>
        <begin position="1206"/>
        <end position="1307"/>
    </location>
</feature>
<dbReference type="InterPro" id="IPR043764">
    <property type="entry name" value="DUF5710"/>
</dbReference>
<feature type="region of interest" description="Disordered" evidence="1">
    <location>
        <begin position="1326"/>
        <end position="1362"/>
    </location>
</feature>
<protein>
    <submittedName>
        <fullName evidence="6">DNA primase TraC</fullName>
    </submittedName>
</protein>
<feature type="domain" description="DUF5710" evidence="5">
    <location>
        <begin position="907"/>
        <end position="950"/>
    </location>
</feature>
<feature type="domain" description="Polyvalent protein metallopeptidase" evidence="4">
    <location>
        <begin position="163"/>
        <end position="286"/>
    </location>
</feature>
<reference evidence="7" key="1">
    <citation type="journal article" date="2020" name="MBio">
        <title>Horizontal gene transfer to a defensive symbiont with a reduced genome amongst a multipartite beetle microbiome.</title>
        <authorList>
            <person name="Waterworth S.C."/>
            <person name="Florez L.V."/>
            <person name="Rees E.R."/>
            <person name="Hertweck C."/>
            <person name="Kaltenpoth M."/>
            <person name="Kwan J.C."/>
        </authorList>
    </citation>
    <scope>NUCLEOTIDE SEQUENCE [LARGE SCALE GENOMIC DNA]</scope>
</reference>
<evidence type="ECO:0000259" key="2">
    <source>
        <dbReference type="Pfam" id="PF08401"/>
    </source>
</evidence>
<gene>
    <name evidence="6" type="primary">traC</name>
    <name evidence="6" type="ORF">GAK29_00241</name>
</gene>
<dbReference type="InterPro" id="IPR006171">
    <property type="entry name" value="TOPRIM_dom"/>
</dbReference>
<dbReference type="Pfam" id="PF18974">
    <property type="entry name" value="DUF5710"/>
    <property type="match status" value="4"/>
</dbReference>
<dbReference type="Pfam" id="PF13362">
    <property type="entry name" value="Toprim_3"/>
    <property type="match status" value="1"/>
</dbReference>
<feature type="domain" description="DUF5710" evidence="5">
    <location>
        <begin position="826"/>
        <end position="869"/>
    </location>
</feature>
<feature type="domain" description="DUF5710" evidence="5">
    <location>
        <begin position="736"/>
        <end position="779"/>
    </location>
</feature>
<evidence type="ECO:0000259" key="3">
    <source>
        <dbReference type="Pfam" id="PF13362"/>
    </source>
</evidence>
<evidence type="ECO:0000313" key="7">
    <source>
        <dbReference type="Proteomes" id="UP000490535"/>
    </source>
</evidence>
<comment type="caution">
    <text evidence="6">The sequence shown here is derived from an EMBL/GenBank/DDBJ whole genome shotgun (WGS) entry which is preliminary data.</text>
</comment>
<dbReference type="InterPro" id="IPR041459">
    <property type="entry name" value="MPTase-PolyVal"/>
</dbReference>
<evidence type="ECO:0000259" key="5">
    <source>
        <dbReference type="Pfam" id="PF18974"/>
    </source>
</evidence>
<dbReference type="Pfam" id="PF18818">
    <property type="entry name" value="MPTase-PolyVal"/>
    <property type="match status" value="1"/>
</dbReference>
<evidence type="ECO:0000313" key="6">
    <source>
        <dbReference type="EMBL" id="KAF1028145.1"/>
    </source>
</evidence>
<proteinExistence type="predicted"/>
<dbReference type="Pfam" id="PF08401">
    <property type="entry name" value="ArdcN"/>
    <property type="match status" value="1"/>
</dbReference>
<sequence length="1362" mass="153547">MKKEYVEELSARLIEQIKSNTAPWQKPWKPGEINTALPRNVITGKPYRGMNLINLMSKAYVQGYDDPRWLSAKQGNDKFDAYVRKGEKGTLIHYWKFTDERQKKDENGKPVIDENGKPVKEVVRLDKPQVFFSVVFNAQQFEGMPPIEKTIKPIEEWERHQLAENILNNSGVPIRNVNGDRAYYNVGTDQITMPERSQFDSSDKYYATALHELGHATGHPSRLKRDLTGGFGSENYAKEELRAEIASMMLGQELQIGHDPSQHVAYLQSWVKVLEEDPKEIFRATRDADKIMDYVLELNRQKTIENTQEFLQKLDQNKQTELTPSLAYESLQQLAKDENLEIQPITMPGKLIVKLTVDTAKNLSVNAVFGEDGHIALHDLEDKPLITAFNSNDDFKVFSTQIIRGIKDTIIERENRTEIVQDPDVIAHLQQLHEKIKATSGNKTAFDMYEIVSKHAENMGYTPIITERPLRNEEDSHNGYRVNLYDGNRKTDVGADIMGANTLVCLGEKSVHGSWINDKAWIEENLSKALFQDFVDQVALTVDKPTQENKDSLLVTSAHKIALFNAKTDYFQFEAGPTFKEQIVNSLKEQNLADEEFIGIALPFNSNGGHVVVSQSAKEVGKFQVTVIGADNQPLSDFGQQTKEEALETFFNNVDFTETYNRFNEKPKKVYLDVPYHEKEQVKETGAKWDKKEKAWYVMSDQLDIVHNKWIRKDQPEQAQEQVKDAVQDQSKSAEKIFLTVDYKDKNEVKKLGAKWDKNEKSWYVPAGQDTAPFAKWIPESAIALDQTKVGVNMEKVLEKAKISLTVDNQPVVAAGQDYEAEVAKKTMLTVSFAEKDEVKKLGAKWDTKAKSWYVPAGQDTGPFEKWIPDQVAVVDVQSIAQDEVAKTNMIEKEKSVAIEPFVSDEKIYLAVAYEDRAEAKDAGAMWDAEVKCWYAPAGVDIQPFEKFLPENQPNVESNAHFTNLPDFQMNTDPVQQFALALRDAGLMVDKPKMDGQLYRVPVKGDEGGKLSGAYKAHLNGIMPAGFIQNYKTGDKFNWKAEGNFQGAVNTAKMIAEAAQRKQKQQQKQEQLYEEVADRAVALIEHAQPVSEQNKYLQAKQVESYGLLAVPGPSPEFEAMGIYIGNTYSETKALREKHAAMDDKDQYKVFMTKNDIMIPVSDQKGKVWTVQTIAENGFKSWLKGGKKHGNFFILGQPENGKPILEAEGYATGATLHKLTNRPVALAFDSGNLLSVAIAVKQMFDASTIYVAGDNDRAAFEAGKMKVNVGLEKALEAAQQVGGHTIIPNIQKGEKLSDWNDIAVTKGPAIAKDQIKTALESIKHEQSKVNEIKKTPTREENIPVKDKAQTPWNTEQKVRHRSM</sequence>
<accession>A0A833PI20</accession>